<reference evidence="2" key="2">
    <citation type="submission" date="2022-01" db="EMBL/GenBank/DDBJ databases">
        <authorList>
            <person name="Yamashiro T."/>
            <person name="Shiraishi A."/>
            <person name="Satake H."/>
            <person name="Nakayama K."/>
        </authorList>
    </citation>
    <scope>NUCLEOTIDE SEQUENCE</scope>
</reference>
<name>A0ABQ4YSZ3_9ASTR</name>
<evidence type="ECO:0000313" key="3">
    <source>
        <dbReference type="Proteomes" id="UP001151760"/>
    </source>
</evidence>
<protein>
    <submittedName>
        <fullName evidence="2">Uncharacterized protein</fullName>
    </submittedName>
</protein>
<evidence type="ECO:0000256" key="1">
    <source>
        <dbReference type="SAM" id="MobiDB-lite"/>
    </source>
</evidence>
<dbReference type="Proteomes" id="UP001151760">
    <property type="component" value="Unassembled WGS sequence"/>
</dbReference>
<comment type="caution">
    <text evidence="2">The sequence shown here is derived from an EMBL/GenBank/DDBJ whole genome shotgun (WGS) entry which is preliminary data.</text>
</comment>
<reference evidence="2" key="1">
    <citation type="journal article" date="2022" name="Int. J. Mol. Sci.">
        <title>Draft Genome of Tanacetum Coccineum: Genomic Comparison of Closely Related Tanacetum-Family Plants.</title>
        <authorList>
            <person name="Yamashiro T."/>
            <person name="Shiraishi A."/>
            <person name="Nakayama K."/>
            <person name="Satake H."/>
        </authorList>
    </citation>
    <scope>NUCLEOTIDE SEQUENCE</scope>
</reference>
<feature type="compositionally biased region" description="Basic and acidic residues" evidence="1">
    <location>
        <begin position="135"/>
        <end position="159"/>
    </location>
</feature>
<sequence>MGPRINKIFGMSRVTSKGSAPELVKRETDTRVTCMVDALKHSETLCAMSCMIRHKFIALDTPTRELLKEKNRTLEDMVNAMFLSLGLSHGMWGKVIISATSLLDKIHCKENKIVLMNYRWEEDYLKIDDEVVQDQRQRDDNDLQDERQDQPKEEEVEPRRSKRARIKKLFGPDFVSFMVENEPTSYQEAVTFSEWLNGKKPFKVK</sequence>
<dbReference type="EMBL" id="BQNB010010685">
    <property type="protein sequence ID" value="GJS80630.1"/>
    <property type="molecule type" value="Genomic_DNA"/>
</dbReference>
<feature type="region of interest" description="Disordered" evidence="1">
    <location>
        <begin position="135"/>
        <end position="162"/>
    </location>
</feature>
<keyword evidence="3" id="KW-1185">Reference proteome</keyword>
<evidence type="ECO:0000313" key="2">
    <source>
        <dbReference type="EMBL" id="GJS80630.1"/>
    </source>
</evidence>
<gene>
    <name evidence="2" type="ORF">Tco_0730511</name>
</gene>
<accession>A0ABQ4YSZ3</accession>
<organism evidence="2 3">
    <name type="scientific">Tanacetum coccineum</name>
    <dbReference type="NCBI Taxonomy" id="301880"/>
    <lineage>
        <taxon>Eukaryota</taxon>
        <taxon>Viridiplantae</taxon>
        <taxon>Streptophyta</taxon>
        <taxon>Embryophyta</taxon>
        <taxon>Tracheophyta</taxon>
        <taxon>Spermatophyta</taxon>
        <taxon>Magnoliopsida</taxon>
        <taxon>eudicotyledons</taxon>
        <taxon>Gunneridae</taxon>
        <taxon>Pentapetalae</taxon>
        <taxon>asterids</taxon>
        <taxon>campanulids</taxon>
        <taxon>Asterales</taxon>
        <taxon>Asteraceae</taxon>
        <taxon>Asteroideae</taxon>
        <taxon>Anthemideae</taxon>
        <taxon>Anthemidinae</taxon>
        <taxon>Tanacetum</taxon>
    </lineage>
</organism>
<proteinExistence type="predicted"/>